<evidence type="ECO:0000256" key="6">
    <source>
        <dbReference type="ARBA" id="ARBA00022963"/>
    </source>
</evidence>
<dbReference type="PANTHER" id="PTHR45650">
    <property type="entry name" value="GDSL-LIKE LIPASE/ACYLHYDROLASE-RELATED"/>
    <property type="match status" value="1"/>
</dbReference>
<evidence type="ECO:0000256" key="7">
    <source>
        <dbReference type="ARBA" id="ARBA00023098"/>
    </source>
</evidence>
<dbReference type="PANTHER" id="PTHR45650:SF43">
    <property type="entry name" value="GDSL ESTERASE_LIPASE 7-LIKE"/>
    <property type="match status" value="1"/>
</dbReference>
<protein>
    <recommendedName>
        <fullName evidence="10">GDSL esterase/lipase</fullName>
    </recommendedName>
</protein>
<dbReference type="InterPro" id="IPR001087">
    <property type="entry name" value="GDSL"/>
</dbReference>
<name>A0A5J5BHQ5_9ASTE</name>
<dbReference type="Gene3D" id="3.40.50.1110">
    <property type="entry name" value="SGNH hydrolase"/>
    <property type="match status" value="1"/>
</dbReference>
<evidence type="ECO:0000256" key="4">
    <source>
        <dbReference type="ARBA" id="ARBA00022729"/>
    </source>
</evidence>
<evidence type="ECO:0008006" key="10">
    <source>
        <dbReference type="Google" id="ProtNLM"/>
    </source>
</evidence>
<keyword evidence="7" id="KW-0443">Lipid metabolism</keyword>
<dbReference type="Proteomes" id="UP000325577">
    <property type="component" value="Linkage Group LG12"/>
</dbReference>
<proteinExistence type="inferred from homology"/>
<dbReference type="Pfam" id="PF00657">
    <property type="entry name" value="Lipase_GDSL"/>
    <property type="match status" value="1"/>
</dbReference>
<sequence length="155" mass="17494">MFMQDLYKWGARKFVVFDICPLGCLPGILNMLPVKPHTRCAEQINDVISIYNMKLGAKLKQLSSMLKGLTFITGNTYNLTQEILQNPGRYGIKETRKSCCDPCMPNGIPCQDRNSYQFWDSAHPTQAIHKIFASECFSGTALCTPMNIAELVHKK</sequence>
<keyword evidence="3" id="KW-0964">Secreted</keyword>
<evidence type="ECO:0000256" key="3">
    <source>
        <dbReference type="ARBA" id="ARBA00022525"/>
    </source>
</evidence>
<dbReference type="AlphaFoldDB" id="A0A5J5BHQ5"/>
<keyword evidence="5" id="KW-0378">Hydrolase</keyword>
<dbReference type="GO" id="GO:0016788">
    <property type="term" value="F:hydrolase activity, acting on ester bonds"/>
    <property type="evidence" value="ECO:0007669"/>
    <property type="project" value="InterPro"/>
</dbReference>
<dbReference type="InterPro" id="IPR051238">
    <property type="entry name" value="GDSL_esterase/lipase"/>
</dbReference>
<reference evidence="8 9" key="1">
    <citation type="submission" date="2019-09" db="EMBL/GenBank/DDBJ databases">
        <title>A chromosome-level genome assembly of the Chinese tupelo Nyssa sinensis.</title>
        <authorList>
            <person name="Yang X."/>
            <person name="Kang M."/>
            <person name="Yang Y."/>
            <person name="Xiong H."/>
            <person name="Wang M."/>
            <person name="Zhang Z."/>
            <person name="Wang Z."/>
            <person name="Wu H."/>
            <person name="Ma T."/>
            <person name="Liu J."/>
            <person name="Xi Z."/>
        </authorList>
    </citation>
    <scope>NUCLEOTIDE SEQUENCE [LARGE SCALE GENOMIC DNA]</scope>
    <source>
        <strain evidence="8">J267</strain>
        <tissue evidence="8">Leaf</tissue>
    </source>
</reference>
<dbReference type="GO" id="GO:0016042">
    <property type="term" value="P:lipid catabolic process"/>
    <property type="evidence" value="ECO:0007669"/>
    <property type="project" value="UniProtKB-KW"/>
</dbReference>
<comment type="subcellular location">
    <subcellularLocation>
        <location evidence="1">Secreted</location>
    </subcellularLocation>
</comment>
<dbReference type="InterPro" id="IPR036514">
    <property type="entry name" value="SGNH_hydro_sf"/>
</dbReference>
<dbReference type="OrthoDB" id="1600564at2759"/>
<gene>
    <name evidence="8" type="ORF">F0562_023328</name>
</gene>
<evidence type="ECO:0000256" key="5">
    <source>
        <dbReference type="ARBA" id="ARBA00022801"/>
    </source>
</evidence>
<keyword evidence="4" id="KW-0732">Signal</keyword>
<accession>A0A5J5BHQ5</accession>
<dbReference type="EMBL" id="CM018035">
    <property type="protein sequence ID" value="KAA8542176.1"/>
    <property type="molecule type" value="Genomic_DNA"/>
</dbReference>
<organism evidence="8 9">
    <name type="scientific">Nyssa sinensis</name>
    <dbReference type="NCBI Taxonomy" id="561372"/>
    <lineage>
        <taxon>Eukaryota</taxon>
        <taxon>Viridiplantae</taxon>
        <taxon>Streptophyta</taxon>
        <taxon>Embryophyta</taxon>
        <taxon>Tracheophyta</taxon>
        <taxon>Spermatophyta</taxon>
        <taxon>Magnoliopsida</taxon>
        <taxon>eudicotyledons</taxon>
        <taxon>Gunneridae</taxon>
        <taxon>Pentapetalae</taxon>
        <taxon>asterids</taxon>
        <taxon>Cornales</taxon>
        <taxon>Nyssaceae</taxon>
        <taxon>Nyssa</taxon>
    </lineage>
</organism>
<keyword evidence="9" id="KW-1185">Reference proteome</keyword>
<evidence type="ECO:0000313" key="9">
    <source>
        <dbReference type="Proteomes" id="UP000325577"/>
    </source>
</evidence>
<evidence type="ECO:0000256" key="2">
    <source>
        <dbReference type="ARBA" id="ARBA00008668"/>
    </source>
</evidence>
<evidence type="ECO:0000313" key="8">
    <source>
        <dbReference type="EMBL" id="KAA8542176.1"/>
    </source>
</evidence>
<evidence type="ECO:0000256" key="1">
    <source>
        <dbReference type="ARBA" id="ARBA00004613"/>
    </source>
</evidence>
<dbReference type="GO" id="GO:0005576">
    <property type="term" value="C:extracellular region"/>
    <property type="evidence" value="ECO:0007669"/>
    <property type="project" value="UniProtKB-SubCell"/>
</dbReference>
<comment type="similarity">
    <text evidence="2">Belongs to the 'GDSL' lipolytic enzyme family.</text>
</comment>
<keyword evidence="6" id="KW-0442">Lipid degradation</keyword>